<evidence type="ECO:0000256" key="2">
    <source>
        <dbReference type="SAM" id="Phobius"/>
    </source>
</evidence>
<organism evidence="3 4">
    <name type="scientific">Aedes aegypti</name>
    <name type="common">Yellowfever mosquito</name>
    <name type="synonym">Culex aegypti</name>
    <dbReference type="NCBI Taxonomy" id="7159"/>
    <lineage>
        <taxon>Eukaryota</taxon>
        <taxon>Metazoa</taxon>
        <taxon>Ecdysozoa</taxon>
        <taxon>Arthropoda</taxon>
        <taxon>Hexapoda</taxon>
        <taxon>Insecta</taxon>
        <taxon>Pterygota</taxon>
        <taxon>Neoptera</taxon>
        <taxon>Endopterygota</taxon>
        <taxon>Diptera</taxon>
        <taxon>Nematocera</taxon>
        <taxon>Culicoidea</taxon>
        <taxon>Culicidae</taxon>
        <taxon>Culicinae</taxon>
        <taxon>Aedini</taxon>
        <taxon>Aedes</taxon>
        <taxon>Stegomyia</taxon>
    </lineage>
</organism>
<accession>A0A6I8TFZ2</accession>
<dbReference type="Proteomes" id="UP000008820">
    <property type="component" value="Chromosome 2"/>
</dbReference>
<feature type="transmembrane region" description="Helical" evidence="2">
    <location>
        <begin position="21"/>
        <end position="41"/>
    </location>
</feature>
<dbReference type="InterPro" id="IPR032055">
    <property type="entry name" value="TMEM72"/>
</dbReference>
<keyword evidence="2" id="KW-1133">Transmembrane helix</keyword>
<feature type="transmembrane region" description="Helical" evidence="2">
    <location>
        <begin position="125"/>
        <end position="143"/>
    </location>
</feature>
<evidence type="ECO:0000313" key="4">
    <source>
        <dbReference type="Proteomes" id="UP000008820"/>
    </source>
</evidence>
<sequence>MDGRNRRRQLGVPCHCLRPLIRIWGIATAIVVSGVGVDILVHGYNAGVYIIVASVVIFLLEIKWLFTLFIHLFCTSNGGSIDGDYSSSSGCVKCWSICRFCGGWRLSFPYVALGIALIMWPHRLWLSHVAGGQLIGLAVLRLLTLCQFRQGGKDEQLLNQFDENVDKYDNLTDVLVDDSMPKPGQSLEDDDEDDGIEGHHDDDDDLHRLSIHEGKISTSNGTI</sequence>
<reference evidence="3" key="2">
    <citation type="submission" date="2020-05" db="UniProtKB">
        <authorList>
            <consortium name="EnsemblMetazoa"/>
        </authorList>
    </citation>
    <scope>IDENTIFICATION</scope>
    <source>
        <strain evidence="3">LVP_AGWG</strain>
    </source>
</reference>
<dbReference type="EnsemblMetazoa" id="AAEL014092-RF">
    <property type="protein sequence ID" value="AAEL014092-PF"/>
    <property type="gene ID" value="AAEL014092"/>
</dbReference>
<feature type="transmembrane region" description="Helical" evidence="2">
    <location>
        <begin position="47"/>
        <end position="73"/>
    </location>
</feature>
<dbReference type="AlphaFoldDB" id="A0A6I8TFZ2"/>
<name>A0A6I8TFZ2_AEDAE</name>
<dbReference type="Pfam" id="PF16054">
    <property type="entry name" value="TMEM72"/>
    <property type="match status" value="1"/>
</dbReference>
<feature type="transmembrane region" description="Helical" evidence="2">
    <location>
        <begin position="94"/>
        <end position="119"/>
    </location>
</feature>
<protein>
    <recommendedName>
        <fullName evidence="5">Transmembrane protein</fullName>
    </recommendedName>
</protein>
<evidence type="ECO:0000313" key="3">
    <source>
        <dbReference type="EnsemblMetazoa" id="AAEL014092-PF"/>
    </source>
</evidence>
<feature type="region of interest" description="Disordered" evidence="1">
    <location>
        <begin position="176"/>
        <end position="211"/>
    </location>
</feature>
<gene>
    <name evidence="3" type="primary">5563737</name>
</gene>
<keyword evidence="2" id="KW-0812">Transmembrane</keyword>
<keyword evidence="2" id="KW-0472">Membrane</keyword>
<dbReference type="OrthoDB" id="5946061at2759"/>
<dbReference type="PANTHER" id="PTHR28474">
    <property type="entry name" value="TRANSMEMBRANE PROTEIN 72"/>
    <property type="match status" value="1"/>
</dbReference>
<keyword evidence="4" id="KW-1185">Reference proteome</keyword>
<feature type="compositionally biased region" description="Basic and acidic residues" evidence="1">
    <location>
        <begin position="196"/>
        <end position="211"/>
    </location>
</feature>
<dbReference type="PANTHER" id="PTHR28474:SF1">
    <property type="entry name" value="TRANSMEMBRANE PROTEIN 72"/>
    <property type="match status" value="1"/>
</dbReference>
<evidence type="ECO:0000256" key="1">
    <source>
        <dbReference type="SAM" id="MobiDB-lite"/>
    </source>
</evidence>
<proteinExistence type="predicted"/>
<reference evidence="3 4" key="1">
    <citation type="submission" date="2017-06" db="EMBL/GenBank/DDBJ databases">
        <title>Aedes aegypti genome working group (AGWG) sequencing and assembly.</title>
        <authorList>
            <consortium name="Aedes aegypti Genome Working Group (AGWG)"/>
            <person name="Matthews B.J."/>
        </authorList>
    </citation>
    <scope>NUCLEOTIDE SEQUENCE [LARGE SCALE GENOMIC DNA]</scope>
    <source>
        <strain evidence="3 4">LVP_AGWG</strain>
    </source>
</reference>
<evidence type="ECO:0008006" key="5">
    <source>
        <dbReference type="Google" id="ProtNLM"/>
    </source>
</evidence>